<dbReference type="EMBL" id="KQ971343">
    <property type="protein sequence ID" value="KYB27167.1"/>
    <property type="molecule type" value="Genomic_DNA"/>
</dbReference>
<dbReference type="FunCoup" id="A0A139WHA1">
    <property type="interactions" value="7"/>
</dbReference>
<dbReference type="SMART" id="SM00700">
    <property type="entry name" value="JHBP"/>
    <property type="match status" value="1"/>
</dbReference>
<dbReference type="Pfam" id="PF06585">
    <property type="entry name" value="JHBP"/>
    <property type="match status" value="1"/>
</dbReference>
<dbReference type="GO" id="GO:0007623">
    <property type="term" value="P:circadian rhythm"/>
    <property type="evidence" value="ECO:0000318"/>
    <property type="project" value="GO_Central"/>
</dbReference>
<dbReference type="InParanoid" id="A0A139WHA1"/>
<gene>
    <name evidence="2" type="primary">AUGUSTUS-3.0.2_33118</name>
    <name evidence="2" type="ORF">TcasGA2_TC033118</name>
</gene>
<sequence length="241" mass="26106">MKQISILLCFLFAGALPSNVYSQENNEYAIDPYIFEDLINKTIESLRPSIPDPLQIDNLPLSFPDDETAVIKGNASVSNLELTGLQGFEVTALHFAIVGMQLNFTLLLPKIDFFTDYTLNLLLANTLPVWGDGNVTLNLENAEIQASAQANLTGGISVENLHVQVSLGSATLELHGLLGDEELCDLISAIFNDLVAKLVDENQNLISEILSPIIEAVINAILADIIPTTTALPEFVTNGLN</sequence>
<dbReference type="PANTHER" id="PTHR11008:SF29">
    <property type="entry name" value="IP17226P"/>
    <property type="match status" value="1"/>
</dbReference>
<feature type="chain" id="PRO_5007300010" description="Protein takeout-like Protein" evidence="1">
    <location>
        <begin position="23"/>
        <end position="241"/>
    </location>
</feature>
<reference evidence="2 3" key="1">
    <citation type="journal article" date="2008" name="Nature">
        <title>The genome of the model beetle and pest Tribolium castaneum.</title>
        <authorList>
            <consortium name="Tribolium Genome Sequencing Consortium"/>
            <person name="Richards S."/>
            <person name="Gibbs R.A."/>
            <person name="Weinstock G.M."/>
            <person name="Brown S.J."/>
            <person name="Denell R."/>
            <person name="Beeman R.W."/>
            <person name="Gibbs R."/>
            <person name="Beeman R.W."/>
            <person name="Brown S.J."/>
            <person name="Bucher G."/>
            <person name="Friedrich M."/>
            <person name="Grimmelikhuijzen C.J."/>
            <person name="Klingler M."/>
            <person name="Lorenzen M."/>
            <person name="Richards S."/>
            <person name="Roth S."/>
            <person name="Schroder R."/>
            <person name="Tautz D."/>
            <person name="Zdobnov E.M."/>
            <person name="Muzny D."/>
            <person name="Gibbs R.A."/>
            <person name="Weinstock G.M."/>
            <person name="Attaway T."/>
            <person name="Bell S."/>
            <person name="Buhay C.J."/>
            <person name="Chandrabose M.N."/>
            <person name="Chavez D."/>
            <person name="Clerk-Blankenburg K.P."/>
            <person name="Cree A."/>
            <person name="Dao M."/>
            <person name="Davis C."/>
            <person name="Chacko J."/>
            <person name="Dinh H."/>
            <person name="Dugan-Rocha S."/>
            <person name="Fowler G."/>
            <person name="Garner T.T."/>
            <person name="Garnes J."/>
            <person name="Gnirke A."/>
            <person name="Hawes A."/>
            <person name="Hernandez J."/>
            <person name="Hines S."/>
            <person name="Holder M."/>
            <person name="Hume J."/>
            <person name="Jhangiani S.N."/>
            <person name="Joshi V."/>
            <person name="Khan Z.M."/>
            <person name="Jackson L."/>
            <person name="Kovar C."/>
            <person name="Kowis A."/>
            <person name="Lee S."/>
            <person name="Lewis L.R."/>
            <person name="Margolis J."/>
            <person name="Morgan M."/>
            <person name="Nazareth L.V."/>
            <person name="Nguyen N."/>
            <person name="Okwuonu G."/>
            <person name="Parker D."/>
            <person name="Richards S."/>
            <person name="Ruiz S.J."/>
            <person name="Santibanez J."/>
            <person name="Savard J."/>
            <person name="Scherer S.E."/>
            <person name="Schneider B."/>
            <person name="Sodergren E."/>
            <person name="Tautz D."/>
            <person name="Vattahil S."/>
            <person name="Villasana D."/>
            <person name="White C.S."/>
            <person name="Wright R."/>
            <person name="Park Y."/>
            <person name="Beeman R.W."/>
            <person name="Lord J."/>
            <person name="Oppert B."/>
            <person name="Lorenzen M."/>
            <person name="Brown S."/>
            <person name="Wang L."/>
            <person name="Savard J."/>
            <person name="Tautz D."/>
            <person name="Richards S."/>
            <person name="Weinstock G."/>
            <person name="Gibbs R.A."/>
            <person name="Liu Y."/>
            <person name="Worley K."/>
            <person name="Weinstock G."/>
            <person name="Elsik C.G."/>
            <person name="Reese J.T."/>
            <person name="Elhaik E."/>
            <person name="Landan G."/>
            <person name="Graur D."/>
            <person name="Arensburger P."/>
            <person name="Atkinson P."/>
            <person name="Beeman R.W."/>
            <person name="Beidler J."/>
            <person name="Brown S.J."/>
            <person name="Demuth J.P."/>
            <person name="Drury D.W."/>
            <person name="Du Y.Z."/>
            <person name="Fujiwara H."/>
            <person name="Lorenzen M."/>
            <person name="Maselli V."/>
            <person name="Osanai M."/>
            <person name="Park Y."/>
            <person name="Robertson H.M."/>
            <person name="Tu Z."/>
            <person name="Wang J.J."/>
            <person name="Wang S."/>
            <person name="Richards S."/>
            <person name="Song H."/>
            <person name="Zhang L."/>
            <person name="Sodergren E."/>
            <person name="Werner D."/>
            <person name="Stanke M."/>
            <person name="Morgenstern B."/>
            <person name="Solovyev V."/>
            <person name="Kosarev P."/>
            <person name="Brown G."/>
            <person name="Chen H.C."/>
            <person name="Ermolaeva O."/>
            <person name="Hlavina W."/>
            <person name="Kapustin Y."/>
            <person name="Kiryutin B."/>
            <person name="Kitts P."/>
            <person name="Maglott D."/>
            <person name="Pruitt K."/>
            <person name="Sapojnikov V."/>
            <person name="Souvorov A."/>
            <person name="Mackey A.J."/>
            <person name="Waterhouse R.M."/>
            <person name="Wyder S."/>
            <person name="Zdobnov E.M."/>
            <person name="Zdobnov E.M."/>
            <person name="Wyder S."/>
            <person name="Kriventseva E.V."/>
            <person name="Kadowaki T."/>
            <person name="Bork P."/>
            <person name="Aranda M."/>
            <person name="Bao R."/>
            <person name="Beermann A."/>
            <person name="Berns N."/>
            <person name="Bolognesi R."/>
            <person name="Bonneton F."/>
            <person name="Bopp D."/>
            <person name="Brown S.J."/>
            <person name="Bucher G."/>
            <person name="Butts T."/>
            <person name="Chaumot A."/>
            <person name="Denell R.E."/>
            <person name="Ferrier D.E."/>
            <person name="Friedrich M."/>
            <person name="Gordon C.M."/>
            <person name="Jindra M."/>
            <person name="Klingler M."/>
            <person name="Lan Q."/>
            <person name="Lattorff H.M."/>
            <person name="Laudet V."/>
            <person name="von Levetsow C."/>
            <person name="Liu Z."/>
            <person name="Lutz R."/>
            <person name="Lynch J.A."/>
            <person name="da Fonseca R.N."/>
            <person name="Posnien N."/>
            <person name="Reuter R."/>
            <person name="Roth S."/>
            <person name="Savard J."/>
            <person name="Schinko J.B."/>
            <person name="Schmitt C."/>
            <person name="Schoppmeier M."/>
            <person name="Schroder R."/>
            <person name="Shippy T.D."/>
            <person name="Simonnet F."/>
            <person name="Marques-Souza H."/>
            <person name="Tautz D."/>
            <person name="Tomoyasu Y."/>
            <person name="Trauner J."/>
            <person name="Van der Zee M."/>
            <person name="Vervoort M."/>
            <person name="Wittkopp N."/>
            <person name="Wimmer E.A."/>
            <person name="Yang X."/>
            <person name="Jones A.K."/>
            <person name="Sattelle D.B."/>
            <person name="Ebert P.R."/>
            <person name="Nelson D."/>
            <person name="Scott J.G."/>
            <person name="Beeman R.W."/>
            <person name="Muthukrishnan S."/>
            <person name="Kramer K.J."/>
            <person name="Arakane Y."/>
            <person name="Beeman R.W."/>
            <person name="Zhu Q."/>
            <person name="Hogenkamp D."/>
            <person name="Dixit R."/>
            <person name="Oppert B."/>
            <person name="Jiang H."/>
            <person name="Zou Z."/>
            <person name="Marshall J."/>
            <person name="Elpidina E."/>
            <person name="Vinokurov K."/>
            <person name="Oppert C."/>
            <person name="Zou Z."/>
            <person name="Evans J."/>
            <person name="Lu Z."/>
            <person name="Zhao P."/>
            <person name="Sumathipala N."/>
            <person name="Altincicek B."/>
            <person name="Vilcinskas A."/>
            <person name="Williams M."/>
            <person name="Hultmark D."/>
            <person name="Hetru C."/>
            <person name="Jiang H."/>
            <person name="Grimmelikhuijzen C.J."/>
            <person name="Hauser F."/>
            <person name="Cazzamali G."/>
            <person name="Williamson M."/>
            <person name="Park Y."/>
            <person name="Li B."/>
            <person name="Tanaka Y."/>
            <person name="Predel R."/>
            <person name="Neupert S."/>
            <person name="Schachtner J."/>
            <person name="Verleyen P."/>
            <person name="Raible F."/>
            <person name="Bork P."/>
            <person name="Friedrich M."/>
            <person name="Walden K.K."/>
            <person name="Robertson H.M."/>
            <person name="Angeli S."/>
            <person name="Foret S."/>
            <person name="Bucher G."/>
            <person name="Schuetz S."/>
            <person name="Maleszka R."/>
            <person name="Wimmer E.A."/>
            <person name="Beeman R.W."/>
            <person name="Lorenzen M."/>
            <person name="Tomoyasu Y."/>
            <person name="Miller S.C."/>
            <person name="Grossmann D."/>
            <person name="Bucher G."/>
        </authorList>
    </citation>
    <scope>NUCLEOTIDE SEQUENCE [LARGE SCALE GENOMIC DNA]</scope>
    <source>
        <strain evidence="2 3">Georgia GA2</strain>
    </source>
</reference>
<keyword evidence="3" id="KW-1185">Reference proteome</keyword>
<dbReference type="KEGG" id="tca:103313095"/>
<reference evidence="2 3" key="2">
    <citation type="journal article" date="2010" name="Nucleic Acids Res.">
        <title>BeetleBase in 2010: revisions to provide comprehensive genomic information for Tribolium castaneum.</title>
        <authorList>
            <person name="Kim H.S."/>
            <person name="Murphy T."/>
            <person name="Xia J."/>
            <person name="Caragea D."/>
            <person name="Park Y."/>
            <person name="Beeman R.W."/>
            <person name="Lorenzen M.D."/>
            <person name="Butcher S."/>
            <person name="Manak J.R."/>
            <person name="Brown S.J."/>
        </authorList>
    </citation>
    <scope>GENOME REANNOTATION</scope>
    <source>
        <strain evidence="2 3">Georgia GA2</strain>
    </source>
</reference>
<protein>
    <recommendedName>
        <fullName evidence="4">Protein takeout-like Protein</fullName>
    </recommendedName>
</protein>
<evidence type="ECO:0000256" key="1">
    <source>
        <dbReference type="SAM" id="SignalP"/>
    </source>
</evidence>
<proteinExistence type="predicted"/>
<dbReference type="OMA" id="TIKMIGA"/>
<dbReference type="InterPro" id="IPR038606">
    <property type="entry name" value="To_sf"/>
</dbReference>
<feature type="signal peptide" evidence="1">
    <location>
        <begin position="1"/>
        <end position="22"/>
    </location>
</feature>
<keyword evidence="1" id="KW-0732">Signal</keyword>
<dbReference type="Gene3D" id="3.15.10.30">
    <property type="entry name" value="Haemolymph juvenile hormone binding protein"/>
    <property type="match status" value="1"/>
</dbReference>
<name>A0A139WHA1_TRICA</name>
<evidence type="ECO:0000313" key="3">
    <source>
        <dbReference type="Proteomes" id="UP000007266"/>
    </source>
</evidence>
<accession>A0A139WHA1</accession>
<dbReference type="AlphaFoldDB" id="A0A139WHA1"/>
<dbReference type="OrthoDB" id="6747947at2759"/>
<dbReference type="InterPro" id="IPR010562">
    <property type="entry name" value="Haemolymph_juvenile_hormone-bd"/>
</dbReference>
<dbReference type="GO" id="GO:0005615">
    <property type="term" value="C:extracellular space"/>
    <property type="evidence" value="ECO:0000318"/>
    <property type="project" value="GO_Central"/>
</dbReference>
<evidence type="ECO:0000313" key="2">
    <source>
        <dbReference type="EMBL" id="KYB27167.1"/>
    </source>
</evidence>
<evidence type="ECO:0008006" key="4">
    <source>
        <dbReference type="Google" id="ProtNLM"/>
    </source>
</evidence>
<organism evidence="2 3">
    <name type="scientific">Tribolium castaneum</name>
    <name type="common">Red flour beetle</name>
    <dbReference type="NCBI Taxonomy" id="7070"/>
    <lineage>
        <taxon>Eukaryota</taxon>
        <taxon>Metazoa</taxon>
        <taxon>Ecdysozoa</taxon>
        <taxon>Arthropoda</taxon>
        <taxon>Hexapoda</taxon>
        <taxon>Insecta</taxon>
        <taxon>Pterygota</taxon>
        <taxon>Neoptera</taxon>
        <taxon>Endopterygota</taxon>
        <taxon>Coleoptera</taxon>
        <taxon>Polyphaga</taxon>
        <taxon>Cucujiformia</taxon>
        <taxon>Tenebrionidae</taxon>
        <taxon>Tenebrionidae incertae sedis</taxon>
        <taxon>Tribolium</taxon>
    </lineage>
</organism>
<dbReference type="PANTHER" id="PTHR11008">
    <property type="entry name" value="PROTEIN TAKEOUT-LIKE PROTEIN"/>
    <property type="match status" value="1"/>
</dbReference>
<dbReference type="Proteomes" id="UP000007266">
    <property type="component" value="Linkage group 5"/>
</dbReference>